<reference evidence="2" key="1">
    <citation type="submission" date="2020-02" db="EMBL/GenBank/DDBJ databases">
        <authorList>
            <person name="Meier V. D."/>
        </authorList>
    </citation>
    <scope>NUCLEOTIDE SEQUENCE</scope>
    <source>
        <strain evidence="2">AVDCRST_MAG71</strain>
    </source>
</reference>
<organism evidence="2">
    <name type="scientific">uncultured Lysobacter sp</name>
    <dbReference type="NCBI Taxonomy" id="271060"/>
    <lineage>
        <taxon>Bacteria</taxon>
        <taxon>Pseudomonadati</taxon>
        <taxon>Pseudomonadota</taxon>
        <taxon>Gammaproteobacteria</taxon>
        <taxon>Lysobacterales</taxon>
        <taxon>Lysobacteraceae</taxon>
        <taxon>Lysobacter</taxon>
        <taxon>environmental samples</taxon>
    </lineage>
</organism>
<keyword evidence="1" id="KW-0812">Transmembrane</keyword>
<sequence>MVIGLAAAFANDTWTQVSPGYLVMLAGYWVGVLVGFGIATVFGRLSAPRVRSI</sequence>
<proteinExistence type="predicted"/>
<name>A0A6J4KYN1_9GAMM</name>
<evidence type="ECO:0000313" key="2">
    <source>
        <dbReference type="EMBL" id="CAA9317535.1"/>
    </source>
</evidence>
<feature type="transmembrane region" description="Helical" evidence="1">
    <location>
        <begin position="25"/>
        <end position="47"/>
    </location>
</feature>
<accession>A0A6J4KYN1</accession>
<keyword evidence="1" id="KW-0472">Membrane</keyword>
<evidence type="ECO:0000256" key="1">
    <source>
        <dbReference type="SAM" id="Phobius"/>
    </source>
</evidence>
<dbReference type="AlphaFoldDB" id="A0A6J4KYN1"/>
<dbReference type="EMBL" id="CADCUA010000288">
    <property type="protein sequence ID" value="CAA9317535.1"/>
    <property type="molecule type" value="Genomic_DNA"/>
</dbReference>
<gene>
    <name evidence="2" type="ORF">AVDCRST_MAG71-1089</name>
</gene>
<keyword evidence="1" id="KW-1133">Transmembrane helix</keyword>
<protein>
    <submittedName>
        <fullName evidence="2">Uncharacterized protein</fullName>
    </submittedName>
</protein>